<dbReference type="Proteomes" id="UP001317779">
    <property type="component" value="Chromosome"/>
</dbReference>
<dbReference type="EMBL" id="AP027141">
    <property type="protein sequence ID" value="BDV31258.1"/>
    <property type="molecule type" value="Genomic_DNA"/>
</dbReference>
<sequence>MRGGLERWKRGVDSRGVRQAIAYALEGTCDAHRSHTSGAEALEKYAEASESTVTRFIVASGRIGSDQLAAGGLRVWITGHDPITGEERGHQRLTPDADLLLDGTINHPKTYSIAALLHPELATEFEAMQDRLRDRILLTWQSELNARRGHNGLIREDIARIEVVELQHRRSRALDPHIHRHLWLNIKVLGADGQWSNLDSRAAMKLHTVINAEGELAARTDPAWIAALARHGYTLNGAGEITELASAVRPLSRRSAQIESNRARLIAEWSAAHGGLAPSVEALQQIDRRAWAVARPNKPADIDVMSWESTVRDEIAALDPNLIAPHSAVPILVSDLHVVDLDLLAAQAIVDADKRSTSSGGRFSIFDLRAGAIRALSRTGVVAERDQLDGLIADVTADAARAVHCLVADDPPAHVKAFMATETVRAKVRLAGRLDVLARQGRSLLPNELRRFAHNEDLSTLDASQAVAACAIAGTDGLVTVTGPAGTGKTLMLRVAFAALTAQRRRMLVVAPTRKAASVASREVGAAASSLHALLLDHGYRWGTDEGGATVWTRLRRGDVEVGADAVYAGPARYPLRPRDRIVVDEAGMVDLQTANVLVELAIEQGVGLAFVGDAHQALPVGHAGAMGSAIRHSNAAVELDTVHRFRDPDYAALTLRLRNAGDHELALTVAGELVDRGHVDCVDHLDAAREAMIEAYFAWHARGKRVTLVCGSNAEADAINDAIQQRRVDQGELDAGVVAWGMGAQRILVGDTVQTRRNDRITGVENRAQWIVREIREECVDLVSVGDSGELARVSADYARDHLQLAYASTVHGVQGDTADASVVGPDVDAAGLYVGLTRGRVHNATIVVARTDAEARECLADSMQRGTPELTMQDAVRAARAELQRAAKWQEAGTVVRQPRAVRGIGL</sequence>
<organism evidence="2 3">
    <name type="scientific">Microbacterium terricola</name>
    <dbReference type="NCBI Taxonomy" id="344163"/>
    <lineage>
        <taxon>Bacteria</taxon>
        <taxon>Bacillati</taxon>
        <taxon>Actinomycetota</taxon>
        <taxon>Actinomycetes</taxon>
        <taxon>Micrococcales</taxon>
        <taxon>Microbacteriaceae</taxon>
        <taxon>Microbacterium</taxon>
    </lineage>
</organism>
<dbReference type="Gene3D" id="2.30.30.940">
    <property type="match status" value="1"/>
</dbReference>
<feature type="domain" description="TrwC relaxase" evidence="1">
    <location>
        <begin position="69"/>
        <end position="315"/>
    </location>
</feature>
<protein>
    <submittedName>
        <fullName evidence="2">TraA/ATP-dependent exoDNAse/relaxase</fullName>
    </submittedName>
</protein>
<dbReference type="Pfam" id="PF08751">
    <property type="entry name" value="TrwC"/>
    <property type="match status" value="1"/>
</dbReference>
<dbReference type="InterPro" id="IPR027417">
    <property type="entry name" value="P-loop_NTPase"/>
</dbReference>
<evidence type="ECO:0000313" key="3">
    <source>
        <dbReference type="Proteomes" id="UP001317779"/>
    </source>
</evidence>
<dbReference type="Gene3D" id="3.40.50.300">
    <property type="entry name" value="P-loop containing nucleotide triphosphate hydrolases"/>
    <property type="match status" value="2"/>
</dbReference>
<proteinExistence type="predicted"/>
<dbReference type="SUPFAM" id="SSF55464">
    <property type="entry name" value="Origin of replication-binding domain, RBD-like"/>
    <property type="match status" value="1"/>
</dbReference>
<evidence type="ECO:0000313" key="2">
    <source>
        <dbReference type="EMBL" id="BDV31258.1"/>
    </source>
</evidence>
<dbReference type="PANTHER" id="PTHR43788">
    <property type="entry name" value="DNA2/NAM7 HELICASE FAMILY MEMBER"/>
    <property type="match status" value="1"/>
</dbReference>
<dbReference type="InterPro" id="IPR050534">
    <property type="entry name" value="Coronavir_polyprotein_1ab"/>
</dbReference>
<dbReference type="RefSeq" id="WP_263798155.1">
    <property type="nucleotide sequence ID" value="NZ_AP027141.1"/>
</dbReference>
<keyword evidence="3" id="KW-1185">Reference proteome</keyword>
<gene>
    <name evidence="2" type="ORF">Microterr_19180</name>
</gene>
<accession>A0ABM8E003</accession>
<name>A0ABM8E003_9MICO</name>
<dbReference type="Pfam" id="PF13604">
    <property type="entry name" value="AAA_30"/>
    <property type="match status" value="1"/>
</dbReference>
<evidence type="ECO:0000259" key="1">
    <source>
        <dbReference type="Pfam" id="PF08751"/>
    </source>
</evidence>
<dbReference type="SUPFAM" id="SSF52540">
    <property type="entry name" value="P-loop containing nucleoside triphosphate hydrolases"/>
    <property type="match status" value="1"/>
</dbReference>
<dbReference type="InterPro" id="IPR014862">
    <property type="entry name" value="TrwC"/>
</dbReference>
<reference evidence="2 3" key="1">
    <citation type="submission" date="2022-12" db="EMBL/GenBank/DDBJ databases">
        <title>Microbacterium terricola strain KV-448 chromosome, complete genome.</title>
        <authorList>
            <person name="Oshima T."/>
            <person name="Moriya T."/>
            <person name="Bessho Y."/>
        </authorList>
    </citation>
    <scope>NUCLEOTIDE SEQUENCE [LARGE SCALE GENOMIC DNA]</scope>
    <source>
        <strain evidence="2 3">KV-448</strain>
    </source>
</reference>